<evidence type="ECO:0008006" key="3">
    <source>
        <dbReference type="Google" id="ProtNLM"/>
    </source>
</evidence>
<proteinExistence type="predicted"/>
<dbReference type="RefSeq" id="WP_085376705.1">
    <property type="nucleotide sequence ID" value="NZ_CP020612.1"/>
</dbReference>
<dbReference type="SUPFAM" id="SSF52540">
    <property type="entry name" value="P-loop containing nucleoside triphosphate hydrolases"/>
    <property type="match status" value="1"/>
</dbReference>
<gene>
    <name evidence="1" type="ORF">B0A89_01970</name>
</gene>
<dbReference type="AlphaFoldDB" id="A0A1W6CUP7"/>
<keyword evidence="2" id="KW-1185">Reference proteome</keyword>
<name>A0A1W6CUP7_9RHOB</name>
<dbReference type="Proteomes" id="UP000193017">
    <property type="component" value="Chromosome"/>
</dbReference>
<dbReference type="OrthoDB" id="8481769at2"/>
<dbReference type="InterPro" id="IPR027417">
    <property type="entry name" value="P-loop_NTPase"/>
</dbReference>
<sequence length="302" mass="32713">MAVTVHLGAHKTASTHLQQSLRALASPMRGAGIHYLDVRHLRRWGHRLDDSLGERPSAERLRGIWQRHLDAAAEIWPEILISEENILGSIRREALMGPAGIYPHAAARVDRLCAMLRRRPVELFLAVREPLAFLASAFSMQLEGGLARDFGAYVGDFDPAGLSWTGLAERLLAVEGVARLVVWRYEDYRALRPALLRRLLPGALAGRAPDPRPAVVGLSQAAHDAIRQGLAADPGADLAALAREAKAMFPRSAYPGRLQPLDAAAARRVRAAYGADIARLGRLDRVMLLQPGEAGAVQGAAG</sequence>
<evidence type="ECO:0000313" key="1">
    <source>
        <dbReference type="EMBL" id="ARJ68593.1"/>
    </source>
</evidence>
<dbReference type="STRING" id="1945662.B0A89_01970"/>
<evidence type="ECO:0000313" key="2">
    <source>
        <dbReference type="Proteomes" id="UP000193017"/>
    </source>
</evidence>
<organism evidence="1 2">
    <name type="scientific">Paracoccus contaminans</name>
    <dbReference type="NCBI Taxonomy" id="1945662"/>
    <lineage>
        <taxon>Bacteria</taxon>
        <taxon>Pseudomonadati</taxon>
        <taxon>Pseudomonadota</taxon>
        <taxon>Alphaproteobacteria</taxon>
        <taxon>Rhodobacterales</taxon>
        <taxon>Paracoccaceae</taxon>
        <taxon>Paracoccus</taxon>
    </lineage>
</organism>
<reference evidence="1 2" key="1">
    <citation type="submission" date="2017-03" db="EMBL/GenBank/DDBJ databases">
        <title>Genome sequence of Paracoccus contaminans isolated from a water microcosm.</title>
        <authorList>
            <person name="Aurass P."/>
            <person name="Karste S."/>
            <person name="Trost E."/>
            <person name="Glaeser S.P."/>
            <person name="Kaempfer P."/>
            <person name="Flieger A."/>
        </authorList>
    </citation>
    <scope>NUCLEOTIDE SEQUENCE [LARGE SCALE GENOMIC DNA]</scope>
    <source>
        <strain evidence="2">RKI 16-01929T\LMG 29738T\CCM 8701T\CIP 111112T</strain>
    </source>
</reference>
<dbReference type="KEGG" id="pcon:B0A89_01970"/>
<dbReference type="EMBL" id="CP020612">
    <property type="protein sequence ID" value="ARJ68593.1"/>
    <property type="molecule type" value="Genomic_DNA"/>
</dbReference>
<protein>
    <recommendedName>
        <fullName evidence="3">Sulfotransferase family protein</fullName>
    </recommendedName>
</protein>
<accession>A0A1W6CUP7</accession>